<sequence length="473" mass="50466">MPLSRTLPFLLLACLLLLTTQVSAQCATNKITNTFTPSLIGGVADICPVGWINTGTKCEKFADQWKAKLGSGCTTSLDCKFLSLSCINNVCSPLHRMEGDTCSADSQCTPNVNAKYGITCFEGRCRRITVAKTAKIGESCNVKNAADNTISDCAEGYCALKDLFNIPGLASKCVKTSVAKKGETCGFKIAGIPPQVTDYITCESGTTCSLTGTCVSMIQEGQACSQTDLTQQCQTNTFCRRKVAGASTTCEYKAAIGQYCDSIVDCAFANSGMISCENNKCVRLASRPNGQACTSTDAHMCYSRYCDSTSGKCAPYAGKETCSTSALCTSGSSQGCACAGKETDSNLGKCIASCEGQYYDLRACLYNLGLYTFEFITPSQLIGYTQYSDETSTAFRSCRYYYDRFYSCLKQTWSDSGISTTDSSMPGVGMGGGLGDGNSALLPERNGVESLNTGVFKSFSLIMVLMFALTVMI</sequence>
<organism evidence="2 3">
    <name type="scientific">Naegleria lovaniensis</name>
    <name type="common">Amoeba</name>
    <dbReference type="NCBI Taxonomy" id="51637"/>
    <lineage>
        <taxon>Eukaryota</taxon>
        <taxon>Discoba</taxon>
        <taxon>Heterolobosea</taxon>
        <taxon>Tetramitia</taxon>
        <taxon>Eutetramitia</taxon>
        <taxon>Vahlkampfiidae</taxon>
        <taxon>Naegleria</taxon>
    </lineage>
</organism>
<dbReference type="Proteomes" id="UP000816034">
    <property type="component" value="Unassembled WGS sequence"/>
</dbReference>
<proteinExistence type="predicted"/>
<name>A0AA88GXV9_NAELO</name>
<evidence type="ECO:0000256" key="1">
    <source>
        <dbReference type="SAM" id="SignalP"/>
    </source>
</evidence>
<dbReference type="EMBL" id="PYSW02000003">
    <property type="protein sequence ID" value="KAG2393005.1"/>
    <property type="molecule type" value="Genomic_DNA"/>
</dbReference>
<dbReference type="GeneID" id="68102036"/>
<comment type="caution">
    <text evidence="2">The sequence shown here is derived from an EMBL/GenBank/DDBJ whole genome shotgun (WGS) entry which is preliminary data.</text>
</comment>
<keyword evidence="3" id="KW-1185">Reference proteome</keyword>
<evidence type="ECO:0000313" key="2">
    <source>
        <dbReference type="EMBL" id="KAG2393005.1"/>
    </source>
</evidence>
<dbReference type="RefSeq" id="XP_044554899.1">
    <property type="nucleotide sequence ID" value="XM_044699785.1"/>
</dbReference>
<feature type="chain" id="PRO_5041706593" evidence="1">
    <location>
        <begin position="25"/>
        <end position="473"/>
    </location>
</feature>
<accession>A0AA88GXV9</accession>
<protein>
    <submittedName>
        <fullName evidence="2">Uncharacterized protein</fullName>
    </submittedName>
</protein>
<feature type="signal peptide" evidence="1">
    <location>
        <begin position="1"/>
        <end position="24"/>
    </location>
</feature>
<reference evidence="2 3" key="1">
    <citation type="journal article" date="2018" name="BMC Genomics">
        <title>The genome of Naegleria lovaniensis, the basis for a comparative approach to unravel pathogenicity factors of the human pathogenic amoeba N. fowleri.</title>
        <authorList>
            <person name="Liechti N."/>
            <person name="Schurch N."/>
            <person name="Bruggmann R."/>
            <person name="Wittwer M."/>
        </authorList>
    </citation>
    <scope>NUCLEOTIDE SEQUENCE [LARGE SCALE GENOMIC DNA]</scope>
    <source>
        <strain evidence="2 3">ATCC 30569</strain>
    </source>
</reference>
<gene>
    <name evidence="2" type="ORF">C9374_009582</name>
</gene>
<evidence type="ECO:0000313" key="3">
    <source>
        <dbReference type="Proteomes" id="UP000816034"/>
    </source>
</evidence>
<dbReference type="AlphaFoldDB" id="A0AA88GXV9"/>
<keyword evidence="1" id="KW-0732">Signal</keyword>